<keyword evidence="9 13" id="KW-0805">Transcription regulation</keyword>
<evidence type="ECO:0000256" key="7">
    <source>
        <dbReference type="ARBA" id="ARBA00022723"/>
    </source>
</evidence>
<comment type="subunit">
    <text evidence="3 13">Homodimer.</text>
</comment>
<comment type="caution">
    <text evidence="14">The sequence shown here is derived from an EMBL/GenBank/DDBJ whole genome shotgun (WGS) entry which is preliminary data.</text>
</comment>
<dbReference type="GO" id="GO:0008270">
    <property type="term" value="F:zinc ion binding"/>
    <property type="evidence" value="ECO:0007669"/>
    <property type="project" value="TreeGrafter"/>
</dbReference>
<evidence type="ECO:0000256" key="10">
    <source>
        <dbReference type="ARBA" id="ARBA00023125"/>
    </source>
</evidence>
<evidence type="ECO:0000256" key="8">
    <source>
        <dbReference type="ARBA" id="ARBA00022833"/>
    </source>
</evidence>
<feature type="binding site" evidence="12">
    <location>
        <position position="91"/>
    </location>
    <ligand>
        <name>Fe cation</name>
        <dbReference type="ChEBI" id="CHEBI:24875"/>
    </ligand>
</feature>
<keyword evidence="6 13" id="KW-0678">Repressor</keyword>
<feature type="binding site" evidence="12">
    <location>
        <position position="112"/>
    </location>
    <ligand>
        <name>Fe cation</name>
        <dbReference type="ChEBI" id="CHEBI:24875"/>
    </ligand>
</feature>
<evidence type="ECO:0000256" key="2">
    <source>
        <dbReference type="ARBA" id="ARBA00007957"/>
    </source>
</evidence>
<keyword evidence="5 13" id="KW-0963">Cytoplasm</keyword>
<dbReference type="AlphaFoldDB" id="A0A443JG58"/>
<dbReference type="FunFam" id="1.10.10.10:FF:000051">
    <property type="entry name" value="Fur family transcriptional regulator"/>
    <property type="match status" value="1"/>
</dbReference>
<dbReference type="InterPro" id="IPR002481">
    <property type="entry name" value="FUR"/>
</dbReference>
<evidence type="ECO:0000256" key="11">
    <source>
        <dbReference type="ARBA" id="ARBA00023163"/>
    </source>
</evidence>
<dbReference type="GO" id="GO:0000976">
    <property type="term" value="F:transcription cis-regulatory region binding"/>
    <property type="evidence" value="ECO:0007669"/>
    <property type="project" value="TreeGrafter"/>
</dbReference>
<dbReference type="CDD" id="cd07153">
    <property type="entry name" value="Fur_like"/>
    <property type="match status" value="1"/>
</dbReference>
<reference evidence="14 15" key="1">
    <citation type="submission" date="2019-01" db="EMBL/GenBank/DDBJ databases">
        <title>Sinorhodobacter populi sp. nov. isolated from the symptomatic bark tissue of Populus euramericana canker.</title>
        <authorList>
            <person name="Xu G."/>
        </authorList>
    </citation>
    <scope>NUCLEOTIDE SEQUENCE [LARGE SCALE GENOMIC DNA]</scope>
    <source>
        <strain evidence="14 15">SK2B-1</strain>
    </source>
</reference>
<evidence type="ECO:0000256" key="6">
    <source>
        <dbReference type="ARBA" id="ARBA00022491"/>
    </source>
</evidence>
<evidence type="ECO:0000313" key="15">
    <source>
        <dbReference type="Proteomes" id="UP000284476"/>
    </source>
</evidence>
<protein>
    <recommendedName>
        <fullName evidence="4 13">Ferric uptake regulation protein</fullName>
    </recommendedName>
</protein>
<dbReference type="RefSeq" id="WP_128209263.1">
    <property type="nucleotide sequence ID" value="NZ_JBHRSO010000063.1"/>
</dbReference>
<dbReference type="GO" id="GO:1900376">
    <property type="term" value="P:regulation of secondary metabolite biosynthetic process"/>
    <property type="evidence" value="ECO:0007669"/>
    <property type="project" value="TreeGrafter"/>
</dbReference>
<dbReference type="GO" id="GO:0003700">
    <property type="term" value="F:DNA-binding transcription factor activity"/>
    <property type="evidence" value="ECO:0007669"/>
    <property type="project" value="UniProtKB-UniRule"/>
</dbReference>
<comment type="cofactor">
    <cofactor evidence="12">
        <name>Mn(2+)</name>
        <dbReference type="ChEBI" id="CHEBI:29035"/>
    </cofactor>
    <cofactor evidence="12">
        <name>Fe(2+)</name>
        <dbReference type="ChEBI" id="CHEBI:29033"/>
    </cofactor>
    <text evidence="12">Binds 1 Mn(2+) or Fe(2+) ion per subunit.</text>
</comment>
<sequence>MTKDLEDKLADLCKEKGMRLTGPRRTILRVLSESPDHPDAEELHRRVTEVEPGINIATVYRTMNMLTEHGLIERHSFADGRARYEAGGSEHHDHLVNVETDEVIEFRCDEIELLQQRIAEEHGFEIVGHKLEIYVRPRPAKKQ</sequence>
<keyword evidence="7 12" id="KW-0479">Metal-binding</keyword>
<evidence type="ECO:0000313" key="14">
    <source>
        <dbReference type="EMBL" id="RWR19507.1"/>
    </source>
</evidence>
<dbReference type="GO" id="GO:0005829">
    <property type="term" value="C:cytosol"/>
    <property type="evidence" value="ECO:0007669"/>
    <property type="project" value="TreeGrafter"/>
</dbReference>
<evidence type="ECO:0000256" key="1">
    <source>
        <dbReference type="ARBA" id="ARBA00004496"/>
    </source>
</evidence>
<keyword evidence="8 13" id="KW-0862">Zinc</keyword>
<feature type="binding site" evidence="12">
    <location>
        <position position="129"/>
    </location>
    <ligand>
        <name>Fe cation</name>
        <dbReference type="ChEBI" id="CHEBI:24875"/>
    </ligand>
</feature>
<dbReference type="PANTHER" id="PTHR33202:SF2">
    <property type="entry name" value="FERRIC UPTAKE REGULATION PROTEIN"/>
    <property type="match status" value="1"/>
</dbReference>
<reference evidence="14 15" key="2">
    <citation type="submission" date="2019-01" db="EMBL/GenBank/DDBJ databases">
        <authorList>
            <person name="Li Y."/>
        </authorList>
    </citation>
    <scope>NUCLEOTIDE SEQUENCE [LARGE SCALE GENOMIC DNA]</scope>
    <source>
        <strain evidence="14 15">SK2B-1</strain>
    </source>
</reference>
<gene>
    <name evidence="13" type="primary">fur</name>
    <name evidence="14" type="ORF">D2T30_13370</name>
</gene>
<dbReference type="Gene3D" id="3.30.1490.190">
    <property type="match status" value="1"/>
</dbReference>
<evidence type="ECO:0000256" key="5">
    <source>
        <dbReference type="ARBA" id="ARBA00022490"/>
    </source>
</evidence>
<dbReference type="Gene3D" id="1.10.10.10">
    <property type="entry name" value="Winged helix-like DNA-binding domain superfamily/Winged helix DNA-binding domain"/>
    <property type="match status" value="1"/>
</dbReference>
<proteinExistence type="inferred from homology"/>
<dbReference type="EMBL" id="SAUZ01000015">
    <property type="protein sequence ID" value="RWR19507.1"/>
    <property type="molecule type" value="Genomic_DNA"/>
</dbReference>
<accession>A0A443JG58</accession>
<comment type="subcellular location">
    <subcellularLocation>
        <location evidence="1 13">Cytoplasm</location>
    </subcellularLocation>
</comment>
<evidence type="ECO:0000256" key="4">
    <source>
        <dbReference type="ARBA" id="ARBA00020910"/>
    </source>
</evidence>
<evidence type="ECO:0000256" key="12">
    <source>
        <dbReference type="PIRSR" id="PIRSR602481-2"/>
    </source>
</evidence>
<comment type="similarity">
    <text evidence="2 13">Belongs to the Fur family.</text>
</comment>
<dbReference type="InterPro" id="IPR043135">
    <property type="entry name" value="Fur_C"/>
</dbReference>
<dbReference type="InterPro" id="IPR036390">
    <property type="entry name" value="WH_DNA-bd_sf"/>
</dbReference>
<evidence type="ECO:0000256" key="9">
    <source>
        <dbReference type="ARBA" id="ARBA00023015"/>
    </source>
</evidence>
<dbReference type="SUPFAM" id="SSF46785">
    <property type="entry name" value="Winged helix' DNA-binding domain"/>
    <property type="match status" value="1"/>
</dbReference>
<organism evidence="14 15">
    <name type="scientific">Paenirhodobacter populi</name>
    <dbReference type="NCBI Taxonomy" id="2306993"/>
    <lineage>
        <taxon>Bacteria</taxon>
        <taxon>Pseudomonadati</taxon>
        <taxon>Pseudomonadota</taxon>
        <taxon>Alphaproteobacteria</taxon>
        <taxon>Rhodobacterales</taxon>
        <taxon>Rhodobacter group</taxon>
        <taxon>Paenirhodobacter</taxon>
    </lineage>
</organism>
<dbReference type="InterPro" id="IPR036388">
    <property type="entry name" value="WH-like_DNA-bd_sf"/>
</dbReference>
<evidence type="ECO:0000256" key="13">
    <source>
        <dbReference type="RuleBase" id="RU364037"/>
    </source>
</evidence>
<dbReference type="GO" id="GO:0045892">
    <property type="term" value="P:negative regulation of DNA-templated transcription"/>
    <property type="evidence" value="ECO:0007669"/>
    <property type="project" value="TreeGrafter"/>
</dbReference>
<dbReference type="Pfam" id="PF01475">
    <property type="entry name" value="FUR"/>
    <property type="match status" value="1"/>
</dbReference>
<feature type="binding site" evidence="12">
    <location>
        <position position="93"/>
    </location>
    <ligand>
        <name>Fe cation</name>
        <dbReference type="ChEBI" id="CHEBI:24875"/>
    </ligand>
</feature>
<keyword evidence="10 13" id="KW-0238">DNA-binding</keyword>
<evidence type="ECO:0000256" key="3">
    <source>
        <dbReference type="ARBA" id="ARBA00011738"/>
    </source>
</evidence>
<keyword evidence="11 13" id="KW-0804">Transcription</keyword>
<name>A0A443JG58_9RHOB</name>
<dbReference type="Proteomes" id="UP000284476">
    <property type="component" value="Unassembled WGS sequence"/>
</dbReference>
<keyword evidence="12 13" id="KW-0408">Iron</keyword>
<dbReference type="PANTHER" id="PTHR33202">
    <property type="entry name" value="ZINC UPTAKE REGULATION PROTEIN"/>
    <property type="match status" value="1"/>
</dbReference>